<feature type="transmembrane region" description="Helical" evidence="1">
    <location>
        <begin position="129"/>
        <end position="154"/>
    </location>
</feature>
<feature type="domain" description="Acyltransferase 3" evidence="2">
    <location>
        <begin position="27"/>
        <end position="337"/>
    </location>
</feature>
<feature type="transmembrane region" description="Helical" evidence="1">
    <location>
        <begin position="191"/>
        <end position="214"/>
    </location>
</feature>
<dbReference type="AlphaFoldDB" id="A0A0K2ZHJ5"/>
<feature type="transmembrane region" description="Helical" evidence="1">
    <location>
        <begin position="166"/>
        <end position="185"/>
    </location>
</feature>
<evidence type="ECO:0000313" key="3">
    <source>
        <dbReference type="EMBL" id="CTP83694.1"/>
    </source>
</evidence>
<feature type="transmembrane region" description="Helical" evidence="1">
    <location>
        <begin position="263"/>
        <end position="280"/>
    </location>
</feature>
<proteinExistence type="predicted"/>
<dbReference type="InterPro" id="IPR052734">
    <property type="entry name" value="Nod_factor_acetyltransferase"/>
</dbReference>
<dbReference type="Proteomes" id="UP000045978">
    <property type="component" value="Unassembled WGS sequence"/>
</dbReference>
<accession>A0A0K2ZHJ5</accession>
<dbReference type="Pfam" id="PF01757">
    <property type="entry name" value="Acyl_transf_3"/>
    <property type="match status" value="1"/>
</dbReference>
<feature type="transmembrane region" description="Helical" evidence="1">
    <location>
        <begin position="292"/>
        <end position="312"/>
    </location>
</feature>
<dbReference type="PANTHER" id="PTHR37312:SF1">
    <property type="entry name" value="MEMBRANE-BOUND ACYLTRANSFERASE YKRP-RELATED"/>
    <property type="match status" value="1"/>
</dbReference>
<keyword evidence="1" id="KW-0472">Membrane</keyword>
<keyword evidence="1" id="KW-1133">Transmembrane helix</keyword>
<sequence length="365" mass="39920">MSAPTQAVQTVLAEQPARAGVRGTRDARIDAAKALAILLVVFGHAKGIPHAYVILAYSFHVPMFFVLSGWVGEAFGKRPLGVATWTKLARSLLLPYLAFFLVAYAYWMLTRHIGSKAQLWGDRPWWEPLLGLVSGIGPKLYVMPALWFLPALFVTTLSYLYLRRRLSLDVLAVLSLLLAWGWAIWFPTQDYRLPFALDVLPVSLCFFALGAAAAKRSGRLPTSRTGNAVAALLLAAAWFAIAWNNGRVDVNMMKFGHSPLGFLAASLLGSAMALCAARLVQEWAWVQWIGRNTLLILCTHTLLFSVMAGVASRTGLVHGDAWGPAWAVSVSVFAVLASVPMRAVIVRVAPWMIGVRREPARPEAS</sequence>
<dbReference type="RefSeq" id="WP_053837119.1">
    <property type="nucleotide sequence ID" value="NZ_CP076251.1"/>
</dbReference>
<organism evidence="3 4">
    <name type="scientific">Xanthomonas graminis pv. phlei</name>
    <dbReference type="NCBI Taxonomy" id="487906"/>
    <lineage>
        <taxon>Bacteria</taxon>
        <taxon>Pseudomonadati</taxon>
        <taxon>Pseudomonadota</taxon>
        <taxon>Gammaproteobacteria</taxon>
        <taxon>Lysobacterales</taxon>
        <taxon>Lysobacteraceae</taxon>
        <taxon>Xanthomonas</taxon>
        <taxon>Xanthomonas translucens group</taxon>
        <taxon>Xanthomonas graminis</taxon>
    </lineage>
</organism>
<dbReference type="GO" id="GO:0016747">
    <property type="term" value="F:acyltransferase activity, transferring groups other than amino-acyl groups"/>
    <property type="evidence" value="ECO:0007669"/>
    <property type="project" value="InterPro"/>
</dbReference>
<reference evidence="3 4" key="1">
    <citation type="submission" date="2015-07" db="EMBL/GenBank/DDBJ databases">
        <authorList>
            <person name="Noorani M."/>
        </authorList>
    </citation>
    <scope>NUCLEOTIDE SEQUENCE [LARGE SCALE GENOMIC DNA]</scope>
    <source>
        <strain evidence="3">LMG730</strain>
    </source>
</reference>
<dbReference type="EMBL" id="CXOJ01000009">
    <property type="protein sequence ID" value="CTP83694.1"/>
    <property type="molecule type" value="Genomic_DNA"/>
</dbReference>
<protein>
    <submittedName>
        <fullName evidence="3">GumF protein</fullName>
    </submittedName>
</protein>
<dbReference type="InterPro" id="IPR002656">
    <property type="entry name" value="Acyl_transf_3_dom"/>
</dbReference>
<feature type="transmembrane region" description="Helical" evidence="1">
    <location>
        <begin position="226"/>
        <end position="243"/>
    </location>
</feature>
<evidence type="ECO:0000313" key="4">
    <source>
        <dbReference type="Proteomes" id="UP000045978"/>
    </source>
</evidence>
<evidence type="ECO:0000256" key="1">
    <source>
        <dbReference type="SAM" id="Phobius"/>
    </source>
</evidence>
<feature type="transmembrane region" description="Helical" evidence="1">
    <location>
        <begin position="51"/>
        <end position="71"/>
    </location>
</feature>
<name>A0A0K2ZHJ5_9XANT</name>
<keyword evidence="1" id="KW-0812">Transmembrane</keyword>
<evidence type="ECO:0000259" key="2">
    <source>
        <dbReference type="Pfam" id="PF01757"/>
    </source>
</evidence>
<dbReference type="PANTHER" id="PTHR37312">
    <property type="entry name" value="MEMBRANE-BOUND ACYLTRANSFERASE YKRP-RELATED"/>
    <property type="match status" value="1"/>
</dbReference>
<gene>
    <name evidence="3" type="ORF">XTPLMG730_0540</name>
</gene>
<feature type="transmembrane region" description="Helical" evidence="1">
    <location>
        <begin position="324"/>
        <end position="349"/>
    </location>
</feature>
<feature type="transmembrane region" description="Helical" evidence="1">
    <location>
        <begin position="92"/>
        <end position="109"/>
    </location>
</feature>